<sequence length="227" mass="24033">MNIGETLGRRNFLRNAGLSGAALALAGCSLDGAELFAPKLEPSRAVVGADGSITLDFSSDIDVLNYAYALEQLEAAFYVTVVTNAQFTTIFAANEQRVLRDVRDHEVVHKDFLAAALGSARIPNLTPNFSGINFSDRLSVLQTARTFEDLGVSAYNGAARYLSSTAYLGVAGKIVSVEARHASAIRDLLNPRSGDFAPSAFDAANTPQTVLAAADPFIVESITATNT</sequence>
<dbReference type="NCBIfam" id="TIGR01409">
    <property type="entry name" value="TAT_signal_seq"/>
    <property type="match status" value="1"/>
</dbReference>
<dbReference type="PANTHER" id="PTHR31694">
    <property type="entry name" value="DESICCATION-LIKE PROTEIN"/>
    <property type="match status" value="1"/>
</dbReference>
<reference evidence="1 2" key="1">
    <citation type="submission" date="2020-05" db="EMBL/GenBank/DDBJ databases">
        <title>Complete genome sequence of Gemmatimonas greenlandica TET16.</title>
        <authorList>
            <person name="Zeng Y."/>
        </authorList>
    </citation>
    <scope>NUCLEOTIDE SEQUENCE [LARGE SCALE GENOMIC DNA]</scope>
    <source>
        <strain evidence="1 2">TET16</strain>
    </source>
</reference>
<dbReference type="SUPFAM" id="SSF47240">
    <property type="entry name" value="Ferritin-like"/>
    <property type="match status" value="1"/>
</dbReference>
<dbReference type="PANTHER" id="PTHR31694:SF26">
    <property type="entry name" value="OS05G0151100 PROTEIN"/>
    <property type="match status" value="1"/>
</dbReference>
<dbReference type="InterPro" id="IPR052965">
    <property type="entry name" value="Pigment-catalase-like"/>
</dbReference>
<proteinExistence type="predicted"/>
<keyword evidence="2" id="KW-1185">Reference proteome</keyword>
<dbReference type="CDD" id="cd00657">
    <property type="entry name" value="Ferritin_like"/>
    <property type="match status" value="1"/>
</dbReference>
<dbReference type="KEGG" id="ggr:HKW67_13800"/>
<dbReference type="InterPro" id="IPR006311">
    <property type="entry name" value="TAT_signal"/>
</dbReference>
<dbReference type="RefSeq" id="WP_171225933.1">
    <property type="nucleotide sequence ID" value="NZ_CP053085.1"/>
</dbReference>
<name>A0A6M4IWE0_9BACT</name>
<gene>
    <name evidence="1" type="ORF">HKW67_13800</name>
</gene>
<accession>A0A6M4IWE0</accession>
<dbReference type="Proteomes" id="UP000500938">
    <property type="component" value="Chromosome"/>
</dbReference>
<protein>
    <submittedName>
        <fullName evidence="1">Ferritin-like domain-containing protein</fullName>
    </submittedName>
</protein>
<evidence type="ECO:0000313" key="2">
    <source>
        <dbReference type="Proteomes" id="UP000500938"/>
    </source>
</evidence>
<dbReference type="PROSITE" id="PS51318">
    <property type="entry name" value="TAT"/>
    <property type="match status" value="1"/>
</dbReference>
<dbReference type="EMBL" id="CP053085">
    <property type="protein sequence ID" value="QJR36501.1"/>
    <property type="molecule type" value="Genomic_DNA"/>
</dbReference>
<organism evidence="1 2">
    <name type="scientific">Gemmatimonas groenlandica</name>
    <dbReference type="NCBI Taxonomy" id="2732249"/>
    <lineage>
        <taxon>Bacteria</taxon>
        <taxon>Pseudomonadati</taxon>
        <taxon>Gemmatimonadota</taxon>
        <taxon>Gemmatimonadia</taxon>
        <taxon>Gemmatimonadales</taxon>
        <taxon>Gemmatimonadaceae</taxon>
        <taxon>Gemmatimonas</taxon>
    </lineage>
</organism>
<dbReference type="Pfam" id="PF13668">
    <property type="entry name" value="Ferritin_2"/>
    <property type="match status" value="1"/>
</dbReference>
<dbReference type="AlphaFoldDB" id="A0A6M4IWE0"/>
<dbReference type="InterPro" id="IPR019546">
    <property type="entry name" value="TAT_signal_bac_arc"/>
</dbReference>
<evidence type="ECO:0000313" key="1">
    <source>
        <dbReference type="EMBL" id="QJR36501.1"/>
    </source>
</evidence>
<dbReference type="InterPro" id="IPR009078">
    <property type="entry name" value="Ferritin-like_SF"/>
</dbReference>